<feature type="compositionally biased region" description="Basic residues" evidence="7">
    <location>
        <begin position="180"/>
        <end position="207"/>
    </location>
</feature>
<sequence>MRRITLRVNGTAYTGEAEPRKTLADFIREDCGLTGTHLGCEHGVCGACTILMDGQTVRSCLMFAVQAEGAEMTTVEGLADGDRLHPIQQAYWDHHALQCGFCTPGFLMTTVEFLNDNPQPTEREIREALAGNLCRCTGYQNIVTAVAAAAHTLAAATGALRETGAAVPVSRATGVAAGPRKTRATRAAPHRARQTGKPSKRRSGPKR</sequence>
<dbReference type="EMBL" id="VBAK01000175">
    <property type="protein sequence ID" value="TMI86901.1"/>
    <property type="molecule type" value="Genomic_DNA"/>
</dbReference>
<dbReference type="InterPro" id="IPR002888">
    <property type="entry name" value="2Fe-2S-bd"/>
</dbReference>
<keyword evidence="3" id="KW-0560">Oxidoreductase</keyword>
<dbReference type="Gene3D" id="1.10.150.120">
    <property type="entry name" value="[2Fe-2S]-binding domain"/>
    <property type="match status" value="1"/>
</dbReference>
<dbReference type="CDD" id="cd00207">
    <property type="entry name" value="fer2"/>
    <property type="match status" value="1"/>
</dbReference>
<organism evidence="9 10">
    <name type="scientific">Candidatus Segetimicrobium genomatis</name>
    <dbReference type="NCBI Taxonomy" id="2569760"/>
    <lineage>
        <taxon>Bacteria</taxon>
        <taxon>Bacillati</taxon>
        <taxon>Candidatus Sysuimicrobiota</taxon>
        <taxon>Candidatus Sysuimicrobiia</taxon>
        <taxon>Candidatus Sysuimicrobiales</taxon>
        <taxon>Candidatus Segetimicrobiaceae</taxon>
        <taxon>Candidatus Segetimicrobium</taxon>
    </lineage>
</organism>
<dbReference type="FunFam" id="1.10.150.120:FF:000003">
    <property type="entry name" value="Carbon monoxide dehydrogenase, small subunit"/>
    <property type="match status" value="1"/>
</dbReference>
<keyword evidence="1" id="KW-0001">2Fe-2S</keyword>
<comment type="pathway">
    <text evidence="6">Alkaloid degradation; nicotine degradation.</text>
</comment>
<accession>A0A537JTN0</accession>
<keyword evidence="4" id="KW-0408">Iron</keyword>
<dbReference type="GO" id="GO:0016491">
    <property type="term" value="F:oxidoreductase activity"/>
    <property type="evidence" value="ECO:0007669"/>
    <property type="project" value="UniProtKB-KW"/>
</dbReference>
<evidence type="ECO:0000313" key="10">
    <source>
        <dbReference type="Proteomes" id="UP000318509"/>
    </source>
</evidence>
<dbReference type="SUPFAM" id="SSF54292">
    <property type="entry name" value="2Fe-2S ferredoxin-like"/>
    <property type="match status" value="1"/>
</dbReference>
<keyword evidence="2" id="KW-0479">Metal-binding</keyword>
<protein>
    <submittedName>
        <fullName evidence="9">(2Fe-2S)-binding protein</fullName>
    </submittedName>
</protein>
<dbReference type="PANTHER" id="PTHR44379:SF5">
    <property type="entry name" value="OXIDOREDUCTASE WITH IRON-SULFUR SUBUNIT"/>
    <property type="match status" value="1"/>
</dbReference>
<evidence type="ECO:0000256" key="5">
    <source>
        <dbReference type="ARBA" id="ARBA00023014"/>
    </source>
</evidence>
<dbReference type="InterPro" id="IPR006058">
    <property type="entry name" value="2Fe2S_fd_BS"/>
</dbReference>
<evidence type="ECO:0000259" key="8">
    <source>
        <dbReference type="PROSITE" id="PS51085"/>
    </source>
</evidence>
<reference evidence="9 10" key="1">
    <citation type="journal article" date="2019" name="Nat. Microbiol.">
        <title>Mediterranean grassland soil C-N compound turnover is dependent on rainfall and depth, and is mediated by genomically divergent microorganisms.</title>
        <authorList>
            <person name="Diamond S."/>
            <person name="Andeer P.F."/>
            <person name="Li Z."/>
            <person name="Crits-Christoph A."/>
            <person name="Burstein D."/>
            <person name="Anantharaman K."/>
            <person name="Lane K.R."/>
            <person name="Thomas B.C."/>
            <person name="Pan C."/>
            <person name="Northen T.R."/>
            <person name="Banfield J.F."/>
        </authorList>
    </citation>
    <scope>NUCLEOTIDE SEQUENCE [LARGE SCALE GENOMIC DNA]</scope>
    <source>
        <strain evidence="9">NP_3</strain>
    </source>
</reference>
<dbReference type="InterPro" id="IPR051452">
    <property type="entry name" value="Diverse_Oxidoreductases"/>
</dbReference>
<dbReference type="InterPro" id="IPR036884">
    <property type="entry name" value="2Fe-2S-bd_dom_sf"/>
</dbReference>
<dbReference type="PROSITE" id="PS51085">
    <property type="entry name" value="2FE2S_FER_2"/>
    <property type="match status" value="1"/>
</dbReference>
<evidence type="ECO:0000256" key="1">
    <source>
        <dbReference type="ARBA" id="ARBA00022714"/>
    </source>
</evidence>
<evidence type="ECO:0000313" key="9">
    <source>
        <dbReference type="EMBL" id="TMI86901.1"/>
    </source>
</evidence>
<evidence type="ECO:0000256" key="2">
    <source>
        <dbReference type="ARBA" id="ARBA00022723"/>
    </source>
</evidence>
<dbReference type="GO" id="GO:0046872">
    <property type="term" value="F:metal ion binding"/>
    <property type="evidence" value="ECO:0007669"/>
    <property type="project" value="UniProtKB-KW"/>
</dbReference>
<dbReference type="Pfam" id="PF00111">
    <property type="entry name" value="Fer2"/>
    <property type="match status" value="1"/>
</dbReference>
<dbReference type="PANTHER" id="PTHR44379">
    <property type="entry name" value="OXIDOREDUCTASE WITH IRON-SULFUR SUBUNIT"/>
    <property type="match status" value="1"/>
</dbReference>
<dbReference type="InterPro" id="IPR012675">
    <property type="entry name" value="Beta-grasp_dom_sf"/>
</dbReference>
<dbReference type="SUPFAM" id="SSF47741">
    <property type="entry name" value="CO dehydrogenase ISP C-domain like"/>
    <property type="match status" value="1"/>
</dbReference>
<evidence type="ECO:0000256" key="4">
    <source>
        <dbReference type="ARBA" id="ARBA00023004"/>
    </source>
</evidence>
<evidence type="ECO:0000256" key="3">
    <source>
        <dbReference type="ARBA" id="ARBA00023002"/>
    </source>
</evidence>
<gene>
    <name evidence="9" type="ORF">E6H00_17215</name>
</gene>
<dbReference type="Gene3D" id="3.10.20.30">
    <property type="match status" value="1"/>
</dbReference>
<proteinExistence type="predicted"/>
<comment type="caution">
    <text evidence="9">The sequence shown here is derived from an EMBL/GenBank/DDBJ whole genome shotgun (WGS) entry which is preliminary data.</text>
</comment>
<evidence type="ECO:0000256" key="6">
    <source>
        <dbReference type="ARBA" id="ARBA00060707"/>
    </source>
</evidence>
<dbReference type="InterPro" id="IPR001041">
    <property type="entry name" value="2Fe-2S_ferredoxin-type"/>
</dbReference>
<evidence type="ECO:0000256" key="7">
    <source>
        <dbReference type="SAM" id="MobiDB-lite"/>
    </source>
</evidence>
<feature type="region of interest" description="Disordered" evidence="7">
    <location>
        <begin position="171"/>
        <end position="207"/>
    </location>
</feature>
<dbReference type="Proteomes" id="UP000318509">
    <property type="component" value="Unassembled WGS sequence"/>
</dbReference>
<feature type="domain" description="2Fe-2S ferredoxin-type" evidence="8">
    <location>
        <begin position="2"/>
        <end position="78"/>
    </location>
</feature>
<dbReference type="GO" id="GO:0051537">
    <property type="term" value="F:2 iron, 2 sulfur cluster binding"/>
    <property type="evidence" value="ECO:0007669"/>
    <property type="project" value="UniProtKB-KW"/>
</dbReference>
<dbReference type="InterPro" id="IPR036010">
    <property type="entry name" value="2Fe-2S_ferredoxin-like_sf"/>
</dbReference>
<dbReference type="AlphaFoldDB" id="A0A537JTN0"/>
<name>A0A537JTN0_9BACT</name>
<dbReference type="FunFam" id="3.10.20.30:FF:000020">
    <property type="entry name" value="Xanthine dehydrogenase iron-sulfur subunit"/>
    <property type="match status" value="1"/>
</dbReference>
<dbReference type="PROSITE" id="PS00197">
    <property type="entry name" value="2FE2S_FER_1"/>
    <property type="match status" value="1"/>
</dbReference>
<dbReference type="Pfam" id="PF01799">
    <property type="entry name" value="Fer2_2"/>
    <property type="match status" value="1"/>
</dbReference>
<keyword evidence="5" id="KW-0411">Iron-sulfur</keyword>